<dbReference type="PANTHER" id="PTHR48081:SF8">
    <property type="entry name" value="ALPHA_BETA HYDROLASE FOLD-3 DOMAIN-CONTAINING PROTEIN-RELATED"/>
    <property type="match status" value="1"/>
</dbReference>
<evidence type="ECO:0000313" key="4">
    <source>
        <dbReference type="Proteomes" id="UP001194746"/>
    </source>
</evidence>
<name>A0AAD4CHS1_ASPNN</name>
<protein>
    <recommendedName>
        <fullName evidence="2">Alpha/beta hydrolase fold-3 domain-containing protein</fullName>
    </recommendedName>
</protein>
<evidence type="ECO:0000256" key="1">
    <source>
        <dbReference type="ARBA" id="ARBA00022801"/>
    </source>
</evidence>
<evidence type="ECO:0000259" key="2">
    <source>
        <dbReference type="Pfam" id="PF07859"/>
    </source>
</evidence>
<dbReference type="Proteomes" id="UP001194746">
    <property type="component" value="Unassembled WGS sequence"/>
</dbReference>
<proteinExistence type="predicted"/>
<sequence length="328" mass="35721">MSLNVQPRPTTTSILQARHEFLDKFEAQLAGSLQWQDCESPAAYRKMRREGLNGFPAPILNPQARTVTVSARDGHGIELRIITPTKQESKGVWLHFHAGGFVIGSNASYDTYLTTLSDRLGLTMVSVEYRLAPEHPFPTCLHDCVDAALYTLSPIGVRQLGASLKVLGGESAGGWLAVSTGLSLRRDHAIDVRSTLDAIVAGYGIFDLTYTPSLLGHTRNLILSKQGMMDFCEAGFGHIPMLERKSPLVSPLYADVKQMPPALFLTGNVEPLLDDSVFMAAKWQQAGNEVEVAVVDGACHAFTIIPMQDATQEGLDIIVQFVQQNVGS</sequence>
<dbReference type="AlphaFoldDB" id="A0AAD4CHS1"/>
<reference evidence="3" key="1">
    <citation type="journal article" date="2019" name="Beilstein J. Org. Chem.">
        <title>Nanangenines: drimane sesquiterpenoids as the dominant metabolite cohort of a novel Australian fungus, Aspergillus nanangensis.</title>
        <authorList>
            <person name="Lacey H.J."/>
            <person name="Gilchrist C.L.M."/>
            <person name="Crombie A."/>
            <person name="Kalaitzis J.A."/>
            <person name="Vuong D."/>
            <person name="Rutledge P.J."/>
            <person name="Turner P."/>
            <person name="Pitt J.I."/>
            <person name="Lacey E."/>
            <person name="Chooi Y.H."/>
            <person name="Piggott A.M."/>
        </authorList>
    </citation>
    <scope>NUCLEOTIDE SEQUENCE</scope>
    <source>
        <strain evidence="3">MST-FP2251</strain>
    </source>
</reference>
<accession>A0AAD4CHS1</accession>
<keyword evidence="1" id="KW-0378">Hydrolase</keyword>
<feature type="domain" description="Alpha/beta hydrolase fold-3" evidence="2">
    <location>
        <begin position="94"/>
        <end position="303"/>
    </location>
</feature>
<comment type="caution">
    <text evidence="3">The sequence shown here is derived from an EMBL/GenBank/DDBJ whole genome shotgun (WGS) entry which is preliminary data.</text>
</comment>
<gene>
    <name evidence="3" type="ORF">FE257_011123</name>
</gene>
<dbReference type="InterPro" id="IPR013094">
    <property type="entry name" value="AB_hydrolase_3"/>
</dbReference>
<dbReference type="EMBL" id="VCAU01000072">
    <property type="protein sequence ID" value="KAF9886746.1"/>
    <property type="molecule type" value="Genomic_DNA"/>
</dbReference>
<evidence type="ECO:0000313" key="3">
    <source>
        <dbReference type="EMBL" id="KAF9886746.1"/>
    </source>
</evidence>
<dbReference type="SUPFAM" id="SSF53474">
    <property type="entry name" value="alpha/beta-Hydrolases"/>
    <property type="match status" value="1"/>
</dbReference>
<reference evidence="3" key="2">
    <citation type="submission" date="2020-02" db="EMBL/GenBank/DDBJ databases">
        <authorList>
            <person name="Gilchrist C.L.M."/>
            <person name="Chooi Y.-H."/>
        </authorList>
    </citation>
    <scope>NUCLEOTIDE SEQUENCE</scope>
    <source>
        <strain evidence="3">MST-FP2251</strain>
    </source>
</reference>
<dbReference type="InterPro" id="IPR029058">
    <property type="entry name" value="AB_hydrolase_fold"/>
</dbReference>
<dbReference type="GO" id="GO:0016787">
    <property type="term" value="F:hydrolase activity"/>
    <property type="evidence" value="ECO:0007669"/>
    <property type="project" value="UniProtKB-KW"/>
</dbReference>
<dbReference type="Gene3D" id="3.40.50.1820">
    <property type="entry name" value="alpha/beta hydrolase"/>
    <property type="match status" value="1"/>
</dbReference>
<dbReference type="Pfam" id="PF07859">
    <property type="entry name" value="Abhydrolase_3"/>
    <property type="match status" value="1"/>
</dbReference>
<dbReference type="PANTHER" id="PTHR48081">
    <property type="entry name" value="AB HYDROLASE SUPERFAMILY PROTEIN C4A8.06C"/>
    <property type="match status" value="1"/>
</dbReference>
<keyword evidence="4" id="KW-1185">Reference proteome</keyword>
<dbReference type="InterPro" id="IPR050300">
    <property type="entry name" value="GDXG_lipolytic_enzyme"/>
</dbReference>
<organism evidence="3 4">
    <name type="scientific">Aspergillus nanangensis</name>
    <dbReference type="NCBI Taxonomy" id="2582783"/>
    <lineage>
        <taxon>Eukaryota</taxon>
        <taxon>Fungi</taxon>
        <taxon>Dikarya</taxon>
        <taxon>Ascomycota</taxon>
        <taxon>Pezizomycotina</taxon>
        <taxon>Eurotiomycetes</taxon>
        <taxon>Eurotiomycetidae</taxon>
        <taxon>Eurotiales</taxon>
        <taxon>Aspergillaceae</taxon>
        <taxon>Aspergillus</taxon>
        <taxon>Aspergillus subgen. Circumdati</taxon>
    </lineage>
</organism>